<sequence length="29" mass="3141">MSTREMACSVFVALLAVLAIVFVLEAVTR</sequence>
<accession>A0A0F9QG03</accession>
<protein>
    <submittedName>
        <fullName evidence="1">Uncharacterized protein</fullName>
    </submittedName>
</protein>
<gene>
    <name evidence="1" type="ORF">LCGC14_0723300</name>
</gene>
<dbReference type="EMBL" id="LAZR01001646">
    <property type="protein sequence ID" value="KKN41459.1"/>
    <property type="molecule type" value="Genomic_DNA"/>
</dbReference>
<dbReference type="AlphaFoldDB" id="A0A0F9QG03"/>
<reference evidence="1" key="1">
    <citation type="journal article" date="2015" name="Nature">
        <title>Complex archaea that bridge the gap between prokaryotes and eukaryotes.</title>
        <authorList>
            <person name="Spang A."/>
            <person name="Saw J.H."/>
            <person name="Jorgensen S.L."/>
            <person name="Zaremba-Niedzwiedzka K."/>
            <person name="Martijn J."/>
            <person name="Lind A.E."/>
            <person name="van Eijk R."/>
            <person name="Schleper C."/>
            <person name="Guy L."/>
            <person name="Ettema T.J."/>
        </authorList>
    </citation>
    <scope>NUCLEOTIDE SEQUENCE</scope>
</reference>
<comment type="caution">
    <text evidence="1">The sequence shown here is derived from an EMBL/GenBank/DDBJ whole genome shotgun (WGS) entry which is preliminary data.</text>
</comment>
<name>A0A0F9QG03_9ZZZZ</name>
<evidence type="ECO:0000313" key="1">
    <source>
        <dbReference type="EMBL" id="KKN41459.1"/>
    </source>
</evidence>
<organism evidence="1">
    <name type="scientific">marine sediment metagenome</name>
    <dbReference type="NCBI Taxonomy" id="412755"/>
    <lineage>
        <taxon>unclassified sequences</taxon>
        <taxon>metagenomes</taxon>
        <taxon>ecological metagenomes</taxon>
    </lineage>
</organism>
<proteinExistence type="predicted"/>